<gene>
    <name evidence="1" type="ordered locus">BCAN_A1210</name>
</gene>
<evidence type="ECO:0000313" key="1">
    <source>
        <dbReference type="EMBL" id="ABX62259.1"/>
    </source>
</evidence>
<dbReference type="KEGG" id="bcs:BCAN_A1210"/>
<sequence length="34" mass="4009">MEKARHHPALISHDLIRKPVPTFWGHAMAMIRFI</sequence>
<evidence type="ECO:0000313" key="2">
    <source>
        <dbReference type="Proteomes" id="UP000001385"/>
    </source>
</evidence>
<dbReference type="EMBL" id="CP000872">
    <property type="protein sequence ID" value="ABX62259.1"/>
    <property type="molecule type" value="Genomic_DNA"/>
</dbReference>
<dbReference type="HOGENOM" id="CLU_3372501_0_0_5"/>
<keyword evidence="2" id="KW-1185">Reference proteome</keyword>
<organism evidence="1 2">
    <name type="scientific">Brucella canis (strain ATCC 23365 / NCTC 10854 / RM-666)</name>
    <dbReference type="NCBI Taxonomy" id="483179"/>
    <lineage>
        <taxon>Bacteria</taxon>
        <taxon>Pseudomonadati</taxon>
        <taxon>Pseudomonadota</taxon>
        <taxon>Alphaproteobacteria</taxon>
        <taxon>Hyphomicrobiales</taxon>
        <taxon>Brucellaceae</taxon>
        <taxon>Brucella/Ochrobactrum group</taxon>
        <taxon>Brucella</taxon>
    </lineage>
</organism>
<protein>
    <submittedName>
        <fullName evidence="1">Uncharacterized protein</fullName>
    </submittedName>
</protein>
<accession>A9M5K4</accession>
<reference evidence="1 2" key="1">
    <citation type="submission" date="2007-10" db="EMBL/GenBank/DDBJ databases">
        <title>Brucella canis ATCC 23365 whole genome shotgun sequencing project.</title>
        <authorList>
            <person name="Setubal J.C."/>
            <person name="Bowns C."/>
            <person name="Boyle S."/>
            <person name="Crasta O.R."/>
            <person name="Czar M.J."/>
            <person name="Dharmanolla C."/>
            <person name="Gillespie J.J."/>
            <person name="Kenyon R.W."/>
            <person name="Lu J."/>
            <person name="Mane S."/>
            <person name="Mohapatra S."/>
            <person name="Nagrani S."/>
            <person name="Purkayastha A."/>
            <person name="Rajasimha H.K."/>
            <person name="Shallom J.M."/>
            <person name="Shallom S."/>
            <person name="Shukla M."/>
            <person name="Snyder E.E."/>
            <person name="Sobral B.W."/>
            <person name="Wattam A.R."/>
            <person name="Will R."/>
            <person name="Williams K."/>
            <person name="Yoo H."/>
            <person name="Bruce D."/>
            <person name="Detter C."/>
            <person name="Munk C."/>
            <person name="Brettin T.S."/>
        </authorList>
    </citation>
    <scope>NUCLEOTIDE SEQUENCE [LARGE SCALE GENOMIC DNA]</scope>
    <source>
        <strain evidence="2">ATCC 23365 / NCTC 10854 / RM-666</strain>
    </source>
</reference>
<proteinExistence type="predicted"/>
<dbReference type="AlphaFoldDB" id="A9M5K4"/>
<dbReference type="Proteomes" id="UP000001385">
    <property type="component" value="Chromosome I"/>
</dbReference>
<name>A9M5K4_BRUC2</name>